<sequence>MFALETYFELMLNASSRVIPQVEPLPLSKFDPINGYNWL</sequence>
<dbReference type="Proteomes" id="UP001164250">
    <property type="component" value="Chromosome 2"/>
</dbReference>
<accession>A0ACC1C1Z6</accession>
<comment type="caution">
    <text evidence="1">The sequence shown here is derived from an EMBL/GenBank/DDBJ whole genome shotgun (WGS) entry which is preliminary data.</text>
</comment>
<dbReference type="EMBL" id="CM047898">
    <property type="protein sequence ID" value="KAJ0106164.1"/>
    <property type="molecule type" value="Genomic_DNA"/>
</dbReference>
<evidence type="ECO:0000313" key="2">
    <source>
        <dbReference type="Proteomes" id="UP001164250"/>
    </source>
</evidence>
<reference evidence="2" key="1">
    <citation type="journal article" date="2023" name="G3 (Bethesda)">
        <title>Genome assembly and association tests identify interacting loci associated with vigor, precocity, and sex in interspecific pistachio rootstocks.</title>
        <authorList>
            <person name="Palmer W."/>
            <person name="Jacygrad E."/>
            <person name="Sagayaradj S."/>
            <person name="Cavanaugh K."/>
            <person name="Han R."/>
            <person name="Bertier L."/>
            <person name="Beede B."/>
            <person name="Kafkas S."/>
            <person name="Golino D."/>
            <person name="Preece J."/>
            <person name="Michelmore R."/>
        </authorList>
    </citation>
    <scope>NUCLEOTIDE SEQUENCE [LARGE SCALE GENOMIC DNA]</scope>
</reference>
<organism evidence="1 2">
    <name type="scientific">Pistacia atlantica</name>
    <dbReference type="NCBI Taxonomy" id="434234"/>
    <lineage>
        <taxon>Eukaryota</taxon>
        <taxon>Viridiplantae</taxon>
        <taxon>Streptophyta</taxon>
        <taxon>Embryophyta</taxon>
        <taxon>Tracheophyta</taxon>
        <taxon>Spermatophyta</taxon>
        <taxon>Magnoliopsida</taxon>
        <taxon>eudicotyledons</taxon>
        <taxon>Gunneridae</taxon>
        <taxon>Pentapetalae</taxon>
        <taxon>rosids</taxon>
        <taxon>malvids</taxon>
        <taxon>Sapindales</taxon>
        <taxon>Anacardiaceae</taxon>
        <taxon>Pistacia</taxon>
    </lineage>
</organism>
<gene>
    <name evidence="1" type="ORF">Patl1_17927</name>
</gene>
<protein>
    <submittedName>
        <fullName evidence="1">Uncharacterized protein</fullName>
    </submittedName>
</protein>
<proteinExistence type="predicted"/>
<keyword evidence="2" id="KW-1185">Reference proteome</keyword>
<name>A0ACC1C1Z6_9ROSI</name>
<evidence type="ECO:0000313" key="1">
    <source>
        <dbReference type="EMBL" id="KAJ0106164.1"/>
    </source>
</evidence>